<evidence type="ECO:0000313" key="2">
    <source>
        <dbReference type="Proteomes" id="UP001152308"/>
    </source>
</evidence>
<reference evidence="1" key="2">
    <citation type="submission" date="2022-01" db="EMBL/GenBank/DDBJ databases">
        <authorList>
            <person name="Sanchez-Suarez J."/>
            <person name="Villamil L."/>
            <person name="Diaz L.E."/>
        </authorList>
    </citation>
    <scope>NUCLEOTIDE SEQUENCE</scope>
    <source>
        <strain evidence="1">EUFUS-Z928</strain>
    </source>
</reference>
<gene>
    <name evidence="1" type="ORF">L2299_18780</name>
</gene>
<dbReference type="RefSeq" id="WP_277244386.1">
    <property type="nucleotide sequence ID" value="NZ_CP148028.1"/>
</dbReference>
<dbReference type="Proteomes" id="UP001152308">
    <property type="component" value="Unassembled WGS sequence"/>
</dbReference>
<dbReference type="EMBL" id="JAKJLQ010000017">
    <property type="protein sequence ID" value="MDF6103095.1"/>
    <property type="molecule type" value="Genomic_DNA"/>
</dbReference>
<protein>
    <submittedName>
        <fullName evidence="1">Uncharacterized protein</fullName>
    </submittedName>
</protein>
<reference evidence="1" key="1">
    <citation type="journal article" date="2022" name="Data Brief">
        <title>Draft genome sequence data of Gordonia hongkongensis strain EUFUS-Z928 isolated from the octocoral Eunicea fusca.</title>
        <authorList>
            <person name="Sanchez-Suarez J."/>
            <person name="Diaz L."/>
            <person name="Melo-Bolivar J."/>
            <person name="Villamil L."/>
        </authorList>
    </citation>
    <scope>NUCLEOTIDE SEQUENCE</scope>
    <source>
        <strain evidence="1">EUFUS-Z928</strain>
    </source>
</reference>
<comment type="caution">
    <text evidence="1">The sequence shown here is derived from an EMBL/GenBank/DDBJ whole genome shotgun (WGS) entry which is preliminary data.</text>
</comment>
<keyword evidence="2" id="KW-1185">Reference proteome</keyword>
<accession>A0ABT6BZE5</accession>
<name>A0ABT6BZE5_9ACTN</name>
<evidence type="ECO:0000313" key="1">
    <source>
        <dbReference type="EMBL" id="MDF6103095.1"/>
    </source>
</evidence>
<sequence length="166" mass="18731">MARRHTPSDHDDIDLLDLLDGTAERIEEQRRLETEVAALRQLWEQRRAGRPDGLPVPTGEDWCGRCGENTFDYGLVINHDLGYLGCPVEVDPTWSKYQCVGFRGAVGYPSATLTVEDLCDRWDRQFFPDCVCGHPWGVHTRAAHPTWSFSCSASCVCTIYRDSAPN</sequence>
<organism evidence="1 2">
    <name type="scientific">Gordonia hongkongensis</name>
    <dbReference type="NCBI Taxonomy" id="1701090"/>
    <lineage>
        <taxon>Bacteria</taxon>
        <taxon>Bacillati</taxon>
        <taxon>Actinomycetota</taxon>
        <taxon>Actinomycetes</taxon>
        <taxon>Mycobacteriales</taxon>
        <taxon>Gordoniaceae</taxon>
        <taxon>Gordonia</taxon>
    </lineage>
</organism>
<proteinExistence type="predicted"/>